<protein>
    <submittedName>
        <fullName evidence="2">Uncharacterized protein</fullName>
    </submittedName>
</protein>
<organism evidence="2 3">
    <name type="scientific">Rotaria sordida</name>
    <dbReference type="NCBI Taxonomy" id="392033"/>
    <lineage>
        <taxon>Eukaryota</taxon>
        <taxon>Metazoa</taxon>
        <taxon>Spiralia</taxon>
        <taxon>Gnathifera</taxon>
        <taxon>Rotifera</taxon>
        <taxon>Eurotatoria</taxon>
        <taxon>Bdelloidea</taxon>
        <taxon>Philodinida</taxon>
        <taxon>Philodinidae</taxon>
        <taxon>Rotaria</taxon>
    </lineage>
</organism>
<evidence type="ECO:0000256" key="1">
    <source>
        <dbReference type="SAM" id="MobiDB-lite"/>
    </source>
</evidence>
<feature type="region of interest" description="Disordered" evidence="1">
    <location>
        <begin position="144"/>
        <end position="236"/>
    </location>
</feature>
<feature type="compositionally biased region" description="Polar residues" evidence="1">
    <location>
        <begin position="52"/>
        <end position="76"/>
    </location>
</feature>
<proteinExistence type="predicted"/>
<accession>A0A815C976</accession>
<reference evidence="2" key="1">
    <citation type="submission" date="2021-02" db="EMBL/GenBank/DDBJ databases">
        <authorList>
            <person name="Nowell W R."/>
        </authorList>
    </citation>
    <scope>NUCLEOTIDE SEQUENCE</scope>
</reference>
<sequence length="236" mass="24979">MLLYKAHGVPLVIATDDAEGGTNSNVSQHLSSQSGNNLTSSTSSTDGNLDDTANNIPIGQINPANQEQPGNTTSSSDQERVTEDVPVFNQNDKQIPTNDATTQTEVIDYMGVEVTEPGVNLREVNNNDENQSPAEINERIQGGTNSNVSQHLSSQSGNNLTSSTSSTDGNLDNTANNIPIGQVNRADQEQPGNTTSSSGEERVTECVSVSNKSDRQISTNDIMSDEASSPIQSKPS</sequence>
<evidence type="ECO:0000313" key="3">
    <source>
        <dbReference type="Proteomes" id="UP000663882"/>
    </source>
</evidence>
<dbReference type="AlphaFoldDB" id="A0A815C976"/>
<feature type="compositionally biased region" description="Low complexity" evidence="1">
    <location>
        <begin position="153"/>
        <end position="174"/>
    </location>
</feature>
<dbReference type="Proteomes" id="UP000663882">
    <property type="component" value="Unassembled WGS sequence"/>
</dbReference>
<comment type="caution">
    <text evidence="2">The sequence shown here is derived from an EMBL/GenBank/DDBJ whole genome shotgun (WGS) entry which is preliminary data.</text>
</comment>
<gene>
    <name evidence="2" type="ORF">RFH988_LOCUS28512</name>
</gene>
<dbReference type="EMBL" id="CAJNOO010002541">
    <property type="protein sequence ID" value="CAF1277353.1"/>
    <property type="molecule type" value="Genomic_DNA"/>
</dbReference>
<feature type="region of interest" description="Disordered" evidence="1">
    <location>
        <begin position="16"/>
        <end position="81"/>
    </location>
</feature>
<evidence type="ECO:0000313" key="2">
    <source>
        <dbReference type="EMBL" id="CAF1277353.1"/>
    </source>
</evidence>
<name>A0A815C976_9BILA</name>
<feature type="compositionally biased region" description="Low complexity" evidence="1">
    <location>
        <begin position="30"/>
        <end position="51"/>
    </location>
</feature>
<feature type="compositionally biased region" description="Polar residues" evidence="1">
    <location>
        <begin position="207"/>
        <end position="236"/>
    </location>
</feature>